<dbReference type="RefSeq" id="WP_160892014.1">
    <property type="nucleotide sequence ID" value="NZ_WUMU01000003.1"/>
</dbReference>
<comment type="caution">
    <text evidence="2">The sequence shown here is derived from an EMBL/GenBank/DDBJ whole genome shotgun (WGS) entry which is preliminary data.</text>
</comment>
<feature type="signal peptide" evidence="1">
    <location>
        <begin position="1"/>
        <end position="22"/>
    </location>
</feature>
<evidence type="ECO:0000313" key="3">
    <source>
        <dbReference type="Proteomes" id="UP000477911"/>
    </source>
</evidence>
<keyword evidence="3" id="KW-1185">Reference proteome</keyword>
<evidence type="ECO:0000313" key="2">
    <source>
        <dbReference type="EMBL" id="MXN17074.1"/>
    </source>
</evidence>
<accession>A0A6L7FYC6</accession>
<sequence length="101" mass="10450">MAAPRARLIAALVLTGAGALSACTMRPQDVSEAQGLAFDQAVASVGCELRTERDYLPVELQTGLSRDQAIAMARYRMAAKQAVGLEGGGVRLTTGACAPKS</sequence>
<dbReference type="PROSITE" id="PS51257">
    <property type="entry name" value="PROKAR_LIPOPROTEIN"/>
    <property type="match status" value="1"/>
</dbReference>
<evidence type="ECO:0008006" key="4">
    <source>
        <dbReference type="Google" id="ProtNLM"/>
    </source>
</evidence>
<dbReference type="AlphaFoldDB" id="A0A6L7FYC6"/>
<keyword evidence="1" id="KW-0732">Signal</keyword>
<organism evidence="2 3">
    <name type="scientific">Pseudooceanicola albus</name>
    <dbReference type="NCBI Taxonomy" id="2692189"/>
    <lineage>
        <taxon>Bacteria</taxon>
        <taxon>Pseudomonadati</taxon>
        <taxon>Pseudomonadota</taxon>
        <taxon>Alphaproteobacteria</taxon>
        <taxon>Rhodobacterales</taxon>
        <taxon>Paracoccaceae</taxon>
        <taxon>Pseudooceanicola</taxon>
    </lineage>
</organism>
<name>A0A6L7FYC6_9RHOB</name>
<dbReference type="Proteomes" id="UP000477911">
    <property type="component" value="Unassembled WGS sequence"/>
</dbReference>
<reference evidence="2 3" key="1">
    <citation type="submission" date="2019-12" db="EMBL/GenBank/DDBJ databases">
        <authorList>
            <person name="Li M."/>
        </authorList>
    </citation>
    <scope>NUCLEOTIDE SEQUENCE [LARGE SCALE GENOMIC DNA]</scope>
    <source>
        <strain evidence="2 3">GBMRC 2024</strain>
    </source>
</reference>
<evidence type="ECO:0000256" key="1">
    <source>
        <dbReference type="SAM" id="SignalP"/>
    </source>
</evidence>
<gene>
    <name evidence="2" type="ORF">GR170_04450</name>
</gene>
<dbReference type="EMBL" id="WUMU01000003">
    <property type="protein sequence ID" value="MXN17074.1"/>
    <property type="molecule type" value="Genomic_DNA"/>
</dbReference>
<feature type="chain" id="PRO_5026891010" description="NADH dehydrogenase" evidence="1">
    <location>
        <begin position="23"/>
        <end position="101"/>
    </location>
</feature>
<proteinExistence type="predicted"/>
<protein>
    <recommendedName>
        <fullName evidence="4">NADH dehydrogenase</fullName>
    </recommendedName>
</protein>